<dbReference type="PANTHER" id="PTHR37445">
    <property type="entry name" value="PROTEIN CBG24663"/>
    <property type="match status" value="1"/>
</dbReference>
<gene>
    <name evidence="2" type="primary">20201182</name>
    <name evidence="1" type="ORF">HELRODRAFT_165734</name>
</gene>
<name>T1EX82_HELRO</name>
<dbReference type="Proteomes" id="UP000015101">
    <property type="component" value="Unassembled WGS sequence"/>
</dbReference>
<evidence type="ECO:0000313" key="1">
    <source>
        <dbReference type="EMBL" id="ESN91677.1"/>
    </source>
</evidence>
<dbReference type="CTD" id="20201182"/>
<protein>
    <submittedName>
        <fullName evidence="1 2">Uncharacterized protein</fullName>
    </submittedName>
</protein>
<reference evidence="2" key="3">
    <citation type="submission" date="2015-06" db="UniProtKB">
        <authorList>
            <consortium name="EnsemblMetazoa"/>
        </authorList>
    </citation>
    <scope>IDENTIFICATION</scope>
</reference>
<dbReference type="KEGG" id="hro:HELRODRAFT_165734"/>
<dbReference type="GeneID" id="20201182"/>
<dbReference type="HOGENOM" id="CLU_1688673_0_0_1"/>
<dbReference type="RefSeq" id="XP_009030498.1">
    <property type="nucleotide sequence ID" value="XM_009032250.1"/>
</dbReference>
<dbReference type="EnsemblMetazoa" id="HelroT165734">
    <property type="protein sequence ID" value="HelroP165734"/>
    <property type="gene ID" value="HelroG165734"/>
</dbReference>
<proteinExistence type="predicted"/>
<keyword evidence="3" id="KW-1185">Reference proteome</keyword>
<evidence type="ECO:0000313" key="3">
    <source>
        <dbReference type="Proteomes" id="UP000015101"/>
    </source>
</evidence>
<dbReference type="EMBL" id="KB097700">
    <property type="protein sequence ID" value="ESN91677.1"/>
    <property type="molecule type" value="Genomic_DNA"/>
</dbReference>
<dbReference type="InParanoid" id="T1EX82"/>
<dbReference type="PANTHER" id="PTHR37445:SF3">
    <property type="entry name" value="ZINC FINGER PHD-TYPE DOMAIN-CONTAINING PROTEIN"/>
    <property type="match status" value="1"/>
</dbReference>
<sequence>MKSVGENLSRVGLSHDLIVEQRNELKKFLDDAKQVEKNSTEDFSYRARGDVGKWKIVNFLAKTLINGRLSLGYDLYGSIKRGSHGFNRNDDNNSNLNENFNLGLLNVRSIAPNVDGVYGLISDGLDVLVLTKNGLMPIHHNIGNIERRLVYCCNNY</sequence>
<dbReference type="EMBL" id="AMQM01002159">
    <property type="status" value="NOT_ANNOTATED_CDS"/>
    <property type="molecule type" value="Genomic_DNA"/>
</dbReference>
<evidence type="ECO:0000313" key="2">
    <source>
        <dbReference type="EnsemblMetazoa" id="HelroP165734"/>
    </source>
</evidence>
<dbReference type="OrthoDB" id="6048664at2759"/>
<dbReference type="AlphaFoldDB" id="T1EX82"/>
<reference evidence="3" key="1">
    <citation type="submission" date="2012-12" db="EMBL/GenBank/DDBJ databases">
        <authorList>
            <person name="Hellsten U."/>
            <person name="Grimwood J."/>
            <person name="Chapman J.A."/>
            <person name="Shapiro H."/>
            <person name="Aerts A."/>
            <person name="Otillar R.P."/>
            <person name="Terry A.Y."/>
            <person name="Boore J.L."/>
            <person name="Simakov O."/>
            <person name="Marletaz F."/>
            <person name="Cho S.-J."/>
            <person name="Edsinger-Gonzales E."/>
            <person name="Havlak P."/>
            <person name="Kuo D.-H."/>
            <person name="Larsson T."/>
            <person name="Lv J."/>
            <person name="Arendt D."/>
            <person name="Savage R."/>
            <person name="Osoegawa K."/>
            <person name="de Jong P."/>
            <person name="Lindberg D.R."/>
            <person name="Seaver E.C."/>
            <person name="Weisblat D.A."/>
            <person name="Putnam N.H."/>
            <person name="Grigoriev I.V."/>
            <person name="Rokhsar D.S."/>
        </authorList>
    </citation>
    <scope>NUCLEOTIDE SEQUENCE</scope>
</reference>
<organism evidence="2 3">
    <name type="scientific">Helobdella robusta</name>
    <name type="common">Californian leech</name>
    <dbReference type="NCBI Taxonomy" id="6412"/>
    <lineage>
        <taxon>Eukaryota</taxon>
        <taxon>Metazoa</taxon>
        <taxon>Spiralia</taxon>
        <taxon>Lophotrochozoa</taxon>
        <taxon>Annelida</taxon>
        <taxon>Clitellata</taxon>
        <taxon>Hirudinea</taxon>
        <taxon>Rhynchobdellida</taxon>
        <taxon>Glossiphoniidae</taxon>
        <taxon>Helobdella</taxon>
    </lineage>
</organism>
<accession>T1EX82</accession>
<reference evidence="1 3" key="2">
    <citation type="journal article" date="2013" name="Nature">
        <title>Insights into bilaterian evolution from three spiralian genomes.</title>
        <authorList>
            <person name="Simakov O."/>
            <person name="Marletaz F."/>
            <person name="Cho S.J."/>
            <person name="Edsinger-Gonzales E."/>
            <person name="Havlak P."/>
            <person name="Hellsten U."/>
            <person name="Kuo D.H."/>
            <person name="Larsson T."/>
            <person name="Lv J."/>
            <person name="Arendt D."/>
            <person name="Savage R."/>
            <person name="Osoegawa K."/>
            <person name="de Jong P."/>
            <person name="Grimwood J."/>
            <person name="Chapman J.A."/>
            <person name="Shapiro H."/>
            <person name="Aerts A."/>
            <person name="Otillar R.P."/>
            <person name="Terry A.Y."/>
            <person name="Boore J.L."/>
            <person name="Grigoriev I.V."/>
            <person name="Lindberg D.R."/>
            <person name="Seaver E.C."/>
            <person name="Weisblat D.A."/>
            <person name="Putnam N.H."/>
            <person name="Rokhsar D.S."/>
        </authorList>
    </citation>
    <scope>NUCLEOTIDE SEQUENCE</scope>
</reference>